<evidence type="ECO:0000313" key="4">
    <source>
        <dbReference type="Proteomes" id="UP000027920"/>
    </source>
</evidence>
<protein>
    <submittedName>
        <fullName evidence="3">Uncharacterized protein</fullName>
    </submittedName>
</protein>
<evidence type="ECO:0000313" key="3">
    <source>
        <dbReference type="EMBL" id="KEF59567.1"/>
    </source>
</evidence>
<reference evidence="3 4" key="1">
    <citation type="submission" date="2013-03" db="EMBL/GenBank/DDBJ databases">
        <title>The Genome Sequence of Exophiala aquamarina CBS 119918.</title>
        <authorList>
            <consortium name="The Broad Institute Genomics Platform"/>
            <person name="Cuomo C."/>
            <person name="de Hoog S."/>
            <person name="Gorbushina A."/>
            <person name="Walker B."/>
            <person name="Young S.K."/>
            <person name="Zeng Q."/>
            <person name="Gargeya S."/>
            <person name="Fitzgerald M."/>
            <person name="Haas B."/>
            <person name="Abouelleil A."/>
            <person name="Allen A.W."/>
            <person name="Alvarado L."/>
            <person name="Arachchi H.M."/>
            <person name="Berlin A.M."/>
            <person name="Chapman S.B."/>
            <person name="Gainer-Dewar J."/>
            <person name="Goldberg J."/>
            <person name="Griggs A."/>
            <person name="Gujja S."/>
            <person name="Hansen M."/>
            <person name="Howarth C."/>
            <person name="Imamovic A."/>
            <person name="Ireland A."/>
            <person name="Larimer J."/>
            <person name="McCowan C."/>
            <person name="Murphy C."/>
            <person name="Pearson M."/>
            <person name="Poon T.W."/>
            <person name="Priest M."/>
            <person name="Roberts A."/>
            <person name="Saif S."/>
            <person name="Shea T."/>
            <person name="Sisk P."/>
            <person name="Sykes S."/>
            <person name="Wortman J."/>
            <person name="Nusbaum C."/>
            <person name="Birren B."/>
        </authorList>
    </citation>
    <scope>NUCLEOTIDE SEQUENCE [LARGE SCALE GENOMIC DNA]</scope>
    <source>
        <strain evidence="3 4">CBS 119918</strain>
    </source>
</reference>
<dbReference type="HOGENOM" id="CLU_009663_0_0_1"/>
<organism evidence="3 4">
    <name type="scientific">Exophiala aquamarina CBS 119918</name>
    <dbReference type="NCBI Taxonomy" id="1182545"/>
    <lineage>
        <taxon>Eukaryota</taxon>
        <taxon>Fungi</taxon>
        <taxon>Dikarya</taxon>
        <taxon>Ascomycota</taxon>
        <taxon>Pezizomycotina</taxon>
        <taxon>Eurotiomycetes</taxon>
        <taxon>Chaetothyriomycetidae</taxon>
        <taxon>Chaetothyriales</taxon>
        <taxon>Herpotrichiellaceae</taxon>
        <taxon>Exophiala</taxon>
    </lineage>
</organism>
<feature type="region of interest" description="Disordered" evidence="1">
    <location>
        <begin position="871"/>
        <end position="894"/>
    </location>
</feature>
<feature type="compositionally biased region" description="Polar residues" evidence="1">
    <location>
        <begin position="662"/>
        <end position="673"/>
    </location>
</feature>
<gene>
    <name evidence="3" type="ORF">A1O9_04412</name>
</gene>
<keyword evidence="2" id="KW-0812">Transmembrane</keyword>
<feature type="transmembrane region" description="Helical" evidence="2">
    <location>
        <begin position="77"/>
        <end position="101"/>
    </location>
</feature>
<keyword evidence="2" id="KW-1133">Transmembrane helix</keyword>
<dbReference type="RefSeq" id="XP_013262157.1">
    <property type="nucleotide sequence ID" value="XM_013406703.1"/>
</dbReference>
<keyword evidence="4" id="KW-1185">Reference proteome</keyword>
<evidence type="ECO:0000256" key="2">
    <source>
        <dbReference type="SAM" id="Phobius"/>
    </source>
</evidence>
<sequence>MIQLSVGQVSAIIAAITTALQLFFPTALALLIVGLLKSDMSATTWSSVGATLHSSHWAALLRADTATSVNVQGSVKWLLRIGSLGLLLIALASIITPIGLYETVQPNQVLQTVSFLYIADSGPFGYGTPERSTLGFNRLCGVPNLVTCPGSDTVEVKSNESISSDFPFGYDSRIPAEKIGLLQSGLQEQQQTVSSFFDIQFRSHNKRQDPDINNGTFYTAGAYRQLDTLVLQDSIEAIEGLVVDMINGRIAFRNHTLPAGISLGATWDEDLLVMEPETHCVDTNLTIDFTTSGLNGTLGGKLEDVVLTDRGGFANIATDSPTYDKASPQVNADLVNRAYQSAWYFDALLAIYYNVTRPNPNAFGYLTSAVGNTFQLPETTLLGLDKLVVEDYSSVFSTFLANDNSSFTSDDSFPFWPNPFNISRSNFSEIANECNGVVGTSKSNMSNVAVGCGLVYGVPRLSDGQTKLAYDPGVRLSMPLLSCASAVKMNVKKFSFRFNGTDGLRSLRVDSISDQSSDSKPLYWGVENNSGLDVNIQDAAPLWGLVSSTTPESDELSVVKSPYLYLPGNLGIFTILTQSGSDNVPGTTFAIDALSSLYDGDVFDPDQGFAGYGGKNSVAMFAQWQRLSATANGTAHIINLIYADLAANALVGTKSWLQSSNNIPGTGNANQKRQASTTSADASQATAQVPVRVFSRQIRYRWLFGIPAYVAVLLSVVIGSATLILVCLGRASTYKMRAYLNATSVGRSLSLFLYPGECEPQTSSSRWVRGVGTKKINISKPAWIPRATQPLLYPENFNNSSYTTGHSGVVGYENDDQPLIDQKTGTAIQLTPIASPMPPTQPRFGTSTQDNGQNLHQGYLSHFGAHHIAGQAQNQFPPPPTQTSNTYPMEGFAR</sequence>
<accession>A0A072PII5</accession>
<feature type="transmembrane region" description="Helical" evidence="2">
    <location>
        <begin position="12"/>
        <end position="36"/>
    </location>
</feature>
<keyword evidence="2" id="KW-0472">Membrane</keyword>
<proteinExistence type="predicted"/>
<dbReference type="Proteomes" id="UP000027920">
    <property type="component" value="Unassembled WGS sequence"/>
</dbReference>
<dbReference type="OrthoDB" id="3034003at2759"/>
<feature type="region of interest" description="Disordered" evidence="1">
    <location>
        <begin position="662"/>
        <end position="681"/>
    </location>
</feature>
<dbReference type="GeneID" id="25279344"/>
<dbReference type="VEuPathDB" id="FungiDB:A1O9_04412"/>
<dbReference type="STRING" id="1182545.A0A072PII5"/>
<comment type="caution">
    <text evidence="3">The sequence shown here is derived from an EMBL/GenBank/DDBJ whole genome shotgun (WGS) entry which is preliminary data.</text>
</comment>
<evidence type="ECO:0000256" key="1">
    <source>
        <dbReference type="SAM" id="MobiDB-lite"/>
    </source>
</evidence>
<feature type="transmembrane region" description="Helical" evidence="2">
    <location>
        <begin position="702"/>
        <end position="728"/>
    </location>
</feature>
<dbReference type="AlphaFoldDB" id="A0A072PII5"/>
<dbReference type="EMBL" id="AMGV01000003">
    <property type="protein sequence ID" value="KEF59567.1"/>
    <property type="molecule type" value="Genomic_DNA"/>
</dbReference>
<name>A0A072PII5_9EURO</name>